<dbReference type="GO" id="GO:0046872">
    <property type="term" value="F:metal ion binding"/>
    <property type="evidence" value="ECO:0007669"/>
    <property type="project" value="UniProtKB-KW"/>
</dbReference>
<evidence type="ECO:0000313" key="4">
    <source>
        <dbReference type="Proteomes" id="UP000294545"/>
    </source>
</evidence>
<feature type="binding site" evidence="2">
    <location>
        <position position="210"/>
    </location>
    <ligand>
        <name>Co(2+)</name>
        <dbReference type="ChEBI" id="CHEBI:48828"/>
    </ligand>
</feature>
<evidence type="ECO:0000313" key="3">
    <source>
        <dbReference type="EMBL" id="TCK92473.1"/>
    </source>
</evidence>
<accession>A0A4R1MRE8</accession>
<dbReference type="GO" id="GO:0019251">
    <property type="term" value="P:anaerobic cobalamin biosynthetic process"/>
    <property type="evidence" value="ECO:0007669"/>
    <property type="project" value="InterPro"/>
</dbReference>
<dbReference type="Gene3D" id="3.40.50.1400">
    <property type="match status" value="2"/>
</dbReference>
<dbReference type="InterPro" id="IPR010388">
    <property type="entry name" value="Anaerobic_Co-chelatase"/>
</dbReference>
<dbReference type="Proteomes" id="UP000294545">
    <property type="component" value="Unassembled WGS sequence"/>
</dbReference>
<dbReference type="AlphaFoldDB" id="A0A4R1MRE8"/>
<organism evidence="3 4">
    <name type="scientific">Natranaerovirga hydrolytica</name>
    <dbReference type="NCBI Taxonomy" id="680378"/>
    <lineage>
        <taxon>Bacteria</taxon>
        <taxon>Bacillati</taxon>
        <taxon>Bacillota</taxon>
        <taxon>Clostridia</taxon>
        <taxon>Lachnospirales</taxon>
        <taxon>Natranaerovirgaceae</taxon>
        <taxon>Natranaerovirga</taxon>
    </lineage>
</organism>
<dbReference type="GO" id="GO:0016852">
    <property type="term" value="F:sirohydrochlorin cobaltochelatase activity"/>
    <property type="evidence" value="ECO:0007669"/>
    <property type="project" value="InterPro"/>
</dbReference>
<protein>
    <submittedName>
        <fullName evidence="3">Sirohydrochlorin cobaltochelatase</fullName>
    </submittedName>
</protein>
<comment type="caution">
    <text evidence="3">The sequence shown here is derived from an EMBL/GenBank/DDBJ whole genome shotgun (WGS) entry which is preliminary data.</text>
</comment>
<dbReference type="PIRSF" id="PIRSF033579">
    <property type="entry name" value="Anaer_Co_chel"/>
    <property type="match status" value="1"/>
</dbReference>
<evidence type="ECO:0000256" key="1">
    <source>
        <dbReference type="PIRSR" id="PIRSR033579-1"/>
    </source>
</evidence>
<dbReference type="Pfam" id="PF06180">
    <property type="entry name" value="CbiK"/>
    <property type="match status" value="1"/>
</dbReference>
<dbReference type="RefSeq" id="WP_132282903.1">
    <property type="nucleotide sequence ID" value="NZ_SMGQ01000014.1"/>
</dbReference>
<keyword evidence="4" id="KW-1185">Reference proteome</keyword>
<proteinExistence type="predicted"/>
<reference evidence="3 4" key="1">
    <citation type="submission" date="2019-03" db="EMBL/GenBank/DDBJ databases">
        <title>Genomic Encyclopedia of Type Strains, Phase IV (KMG-IV): sequencing the most valuable type-strain genomes for metagenomic binning, comparative biology and taxonomic classification.</title>
        <authorList>
            <person name="Goeker M."/>
        </authorList>
    </citation>
    <scope>NUCLEOTIDE SEQUENCE [LARGE SCALE GENOMIC DNA]</scope>
    <source>
        <strain evidence="3 4">DSM 24176</strain>
    </source>
</reference>
<feature type="active site" description="Proton acceptor" evidence="1">
    <location>
        <position position="148"/>
    </location>
</feature>
<dbReference type="SUPFAM" id="SSF53800">
    <property type="entry name" value="Chelatase"/>
    <property type="match status" value="1"/>
</dbReference>
<name>A0A4R1MRE8_9FIRM</name>
<gene>
    <name evidence="3" type="ORF">EDC19_2208</name>
</gene>
<feature type="binding site" evidence="2">
    <location>
        <position position="148"/>
    </location>
    <ligand>
        <name>Co(2+)</name>
        <dbReference type="ChEBI" id="CHEBI:48828"/>
    </ligand>
</feature>
<dbReference type="EMBL" id="SMGQ01000014">
    <property type="protein sequence ID" value="TCK92473.1"/>
    <property type="molecule type" value="Genomic_DNA"/>
</dbReference>
<sequence length="261" mass="29632">MVLIDKRIIITSFGSADKDKRLQSVEPFIEQVKENYPTYKVEQGLTSQVIIKKIKENEGITFYTPSQIIDQGIQEGVQEIHIQPLHIIAGIEYEKLIHMAQEYNNLTHIKVQVGKPLLADVNSYEIIANALSKHYPTYVGEGILLVGHGSKHISNHQYAFLQKIIDDKGLPIFIGNLMGTLNVHKAIEKMKQKGVFQVNVCPLLITIGKHMLNDIGGHHKDSVMSQLIKEGFIVDFVDKSILEYEEIQKLFLEHLKNIIEN</sequence>
<keyword evidence="2" id="KW-0479">Metal-binding</keyword>
<dbReference type="OrthoDB" id="9770331at2"/>
<keyword evidence="2" id="KW-0170">Cobalt</keyword>
<evidence type="ECO:0000256" key="2">
    <source>
        <dbReference type="PIRSR" id="PIRSR033579-3"/>
    </source>
</evidence>